<evidence type="ECO:0000256" key="1">
    <source>
        <dbReference type="SAM" id="Phobius"/>
    </source>
</evidence>
<dbReference type="InterPro" id="IPR050491">
    <property type="entry name" value="AmpC-like"/>
</dbReference>
<dbReference type="EMBL" id="BTPE01000007">
    <property type="protein sequence ID" value="GMQ34105.1"/>
    <property type="molecule type" value="Genomic_DNA"/>
</dbReference>
<protein>
    <recommendedName>
        <fullName evidence="2">Beta-lactamase-related domain-containing protein</fullName>
    </recommendedName>
</protein>
<keyword evidence="4" id="KW-1185">Reference proteome</keyword>
<dbReference type="Gene3D" id="3.40.710.10">
    <property type="entry name" value="DD-peptidase/beta-lactamase superfamily"/>
    <property type="match status" value="1"/>
</dbReference>
<feature type="transmembrane region" description="Helical" evidence="1">
    <location>
        <begin position="7"/>
        <end position="32"/>
    </location>
</feature>
<accession>A0ABQ6Q3G8</accession>
<evidence type="ECO:0000313" key="4">
    <source>
        <dbReference type="Proteomes" id="UP001307705"/>
    </source>
</evidence>
<dbReference type="Proteomes" id="UP001307705">
    <property type="component" value="Unassembled WGS sequence"/>
</dbReference>
<dbReference type="PANTHER" id="PTHR46825">
    <property type="entry name" value="D-ALANYL-D-ALANINE-CARBOXYPEPTIDASE/ENDOPEPTIDASE AMPH"/>
    <property type="match status" value="1"/>
</dbReference>
<dbReference type="PANTHER" id="PTHR46825:SF7">
    <property type="entry name" value="D-ALANYL-D-ALANINE CARBOXYPEPTIDASE"/>
    <property type="match status" value="1"/>
</dbReference>
<dbReference type="SUPFAM" id="SSF56601">
    <property type="entry name" value="beta-lactamase/transpeptidase-like"/>
    <property type="match status" value="1"/>
</dbReference>
<dbReference type="InterPro" id="IPR012338">
    <property type="entry name" value="Beta-lactam/transpept-like"/>
</dbReference>
<keyword evidence="1" id="KW-0472">Membrane</keyword>
<gene>
    <name evidence="3" type="ORF">Ataiwa_23770</name>
</gene>
<comment type="caution">
    <text evidence="3">The sequence shown here is derived from an EMBL/GenBank/DDBJ whole genome shotgun (WGS) entry which is preliminary data.</text>
</comment>
<keyword evidence="1" id="KW-0812">Transmembrane</keyword>
<keyword evidence="1" id="KW-1133">Transmembrane helix</keyword>
<reference evidence="3 4" key="1">
    <citation type="submission" date="2023-08" db="EMBL/GenBank/DDBJ databases">
        <title>Draft genome sequence of Algoriphagus taiwanensis.</title>
        <authorList>
            <person name="Takatani N."/>
            <person name="Hosokawa M."/>
            <person name="Sawabe T."/>
        </authorList>
    </citation>
    <scope>NUCLEOTIDE SEQUENCE [LARGE SCALE GENOMIC DNA]</scope>
    <source>
        <strain evidence="3 4">JCM 19755</strain>
    </source>
</reference>
<dbReference type="InterPro" id="IPR001466">
    <property type="entry name" value="Beta-lactam-related"/>
</dbReference>
<organism evidence="3 4">
    <name type="scientific">Algoriphagus taiwanensis</name>
    <dbReference type="NCBI Taxonomy" id="1445656"/>
    <lineage>
        <taxon>Bacteria</taxon>
        <taxon>Pseudomonadati</taxon>
        <taxon>Bacteroidota</taxon>
        <taxon>Cytophagia</taxon>
        <taxon>Cytophagales</taxon>
        <taxon>Cyclobacteriaceae</taxon>
        <taxon>Algoriphagus</taxon>
    </lineage>
</organism>
<evidence type="ECO:0000259" key="2">
    <source>
        <dbReference type="Pfam" id="PF00144"/>
    </source>
</evidence>
<evidence type="ECO:0000313" key="3">
    <source>
        <dbReference type="EMBL" id="GMQ34105.1"/>
    </source>
</evidence>
<sequence>MKLKKILRILFILVSISATIYFVPWLILRAWLAPTPDTIQEQVEMAINYKLDGIIVYVDQGGKEPQFYSAGWKDRDKKIPADPNSLFKIASISKLYIAAAASTIVASGALSLDNTLAELLPEVAKHIENADQITLRLLIQHRSGIPNYSDQSNYPWDQPFTENRQALELIYDLPADFAPNEKYAYSNTNYLLIGEILDKTLGYSHHEYIRREILEPLGLRRTYSLLSEVDQEELMSGYFVGYPLDIKGNDFIHPGGSMISTAEEVGIFLRALNDGTLLTEKEQEIYSSVYVYEHTGLVPGYQSIAKYHPDIDAVVVQFVNTNGGYAWNLHEIVYNRVVKILRRNQGS</sequence>
<feature type="domain" description="Beta-lactamase-related" evidence="2">
    <location>
        <begin position="40"/>
        <end position="284"/>
    </location>
</feature>
<dbReference type="Pfam" id="PF00144">
    <property type="entry name" value="Beta-lactamase"/>
    <property type="match status" value="1"/>
</dbReference>
<proteinExistence type="predicted"/>
<dbReference type="RefSeq" id="WP_338228937.1">
    <property type="nucleotide sequence ID" value="NZ_BTPE01000007.1"/>
</dbReference>
<name>A0ABQ6Q3G8_9BACT</name>